<keyword evidence="2" id="KW-0472">Membrane</keyword>
<dbReference type="InterPro" id="IPR003854">
    <property type="entry name" value="GASA"/>
</dbReference>
<keyword evidence="2" id="KW-1133">Transmembrane helix</keyword>
<dbReference type="EMBL" id="JAQQAF010000005">
    <property type="protein sequence ID" value="KAJ8485280.1"/>
    <property type="molecule type" value="Genomic_DNA"/>
</dbReference>
<feature type="transmembrane region" description="Helical" evidence="2">
    <location>
        <begin position="68"/>
        <end position="88"/>
    </location>
</feature>
<proteinExistence type="inferred from homology"/>
<dbReference type="PANTHER" id="PTHR23201">
    <property type="entry name" value="EXTENSIN, PROLINE-RICH PROTEIN"/>
    <property type="match status" value="1"/>
</dbReference>
<sequence>MEHNLRHAITHLCPITTLRSTVYAMRPSHIALNSASENKRQRKAKSCDGIDGGRLPVGASQMGRSGSVLLLFLLLLIICCAAVAASTMDAPNEELGVNLAATKSKHKHSGFSQAECPGACQYRCSKTAYKKPCMFFCQQCCFKCKCVPPGTYAHKDVCPCYNNWKTKRGGPKCP</sequence>
<keyword evidence="2" id="KW-0812">Transmembrane</keyword>
<organism evidence="3 4">
    <name type="scientific">Ensete ventricosum</name>
    <name type="common">Abyssinian banana</name>
    <name type="synonym">Musa ensete</name>
    <dbReference type="NCBI Taxonomy" id="4639"/>
    <lineage>
        <taxon>Eukaryota</taxon>
        <taxon>Viridiplantae</taxon>
        <taxon>Streptophyta</taxon>
        <taxon>Embryophyta</taxon>
        <taxon>Tracheophyta</taxon>
        <taxon>Spermatophyta</taxon>
        <taxon>Magnoliopsida</taxon>
        <taxon>Liliopsida</taxon>
        <taxon>Zingiberales</taxon>
        <taxon>Musaceae</taxon>
        <taxon>Ensete</taxon>
    </lineage>
</organism>
<evidence type="ECO:0000256" key="2">
    <source>
        <dbReference type="SAM" id="Phobius"/>
    </source>
</evidence>
<evidence type="ECO:0000313" key="4">
    <source>
        <dbReference type="Proteomes" id="UP001222027"/>
    </source>
</evidence>
<comment type="similarity">
    <text evidence="1">Belongs to the GASA family.</text>
</comment>
<gene>
    <name evidence="3" type="ORF">OPV22_017765</name>
</gene>
<keyword evidence="4" id="KW-1185">Reference proteome</keyword>
<evidence type="ECO:0000313" key="3">
    <source>
        <dbReference type="EMBL" id="KAJ8485280.1"/>
    </source>
</evidence>
<evidence type="ECO:0000256" key="1">
    <source>
        <dbReference type="ARBA" id="ARBA00010582"/>
    </source>
</evidence>
<protein>
    <submittedName>
        <fullName evidence="3">Uncharacterized protein</fullName>
    </submittedName>
</protein>
<comment type="caution">
    <text evidence="3">The sequence shown here is derived from an EMBL/GenBank/DDBJ whole genome shotgun (WGS) entry which is preliminary data.</text>
</comment>
<dbReference type="AlphaFoldDB" id="A0AAV8R0G0"/>
<accession>A0AAV8R0G0</accession>
<dbReference type="Pfam" id="PF02704">
    <property type="entry name" value="GASA"/>
    <property type="match status" value="1"/>
</dbReference>
<reference evidence="3 4" key="1">
    <citation type="submission" date="2022-12" db="EMBL/GenBank/DDBJ databases">
        <title>Chromosome-scale assembly of the Ensete ventricosum genome.</title>
        <authorList>
            <person name="Dussert Y."/>
            <person name="Stocks J."/>
            <person name="Wendawek A."/>
            <person name="Woldeyes F."/>
            <person name="Nichols R.A."/>
            <person name="Borrell J.S."/>
        </authorList>
    </citation>
    <scope>NUCLEOTIDE SEQUENCE [LARGE SCALE GENOMIC DNA]</scope>
    <source>
        <strain evidence="4">cv. Maze</strain>
        <tissue evidence="3">Seeds</tissue>
    </source>
</reference>
<dbReference type="PANTHER" id="PTHR23201:SF147">
    <property type="entry name" value="GIBBERELLIN-REGULATED PROTEIN 6-LIKE"/>
    <property type="match status" value="1"/>
</dbReference>
<name>A0AAV8R0G0_ENSVE</name>
<dbReference type="Proteomes" id="UP001222027">
    <property type="component" value="Unassembled WGS sequence"/>
</dbReference>